<feature type="compositionally biased region" description="Low complexity" evidence="1">
    <location>
        <begin position="489"/>
        <end position="498"/>
    </location>
</feature>
<evidence type="ECO:0000256" key="2">
    <source>
        <dbReference type="SAM" id="Phobius"/>
    </source>
</evidence>
<evidence type="ECO:0000256" key="3">
    <source>
        <dbReference type="SAM" id="SignalP"/>
    </source>
</evidence>
<feature type="chain" id="PRO_5046926405" description="TPM domain-containing protein" evidence="3">
    <location>
        <begin position="25"/>
        <end position="510"/>
    </location>
</feature>
<dbReference type="Proteomes" id="UP001500582">
    <property type="component" value="Unassembled WGS sequence"/>
</dbReference>
<dbReference type="Gene3D" id="3.10.310.50">
    <property type="match status" value="1"/>
</dbReference>
<reference evidence="6" key="1">
    <citation type="journal article" date="2019" name="Int. J. Syst. Evol. Microbiol.">
        <title>The Global Catalogue of Microorganisms (GCM) 10K type strain sequencing project: providing services to taxonomists for standard genome sequencing and annotation.</title>
        <authorList>
            <consortium name="The Broad Institute Genomics Platform"/>
            <consortium name="The Broad Institute Genome Sequencing Center for Infectious Disease"/>
            <person name="Wu L."/>
            <person name="Ma J."/>
        </authorList>
    </citation>
    <scope>NUCLEOTIDE SEQUENCE [LARGE SCALE GENOMIC DNA]</scope>
    <source>
        <strain evidence="6">JCM 17705</strain>
    </source>
</reference>
<feature type="transmembrane region" description="Helical" evidence="2">
    <location>
        <begin position="290"/>
        <end position="312"/>
    </location>
</feature>
<feature type="compositionally biased region" description="Gly residues" evidence="1">
    <location>
        <begin position="499"/>
        <end position="510"/>
    </location>
</feature>
<dbReference type="RefSeq" id="WP_345210261.1">
    <property type="nucleotide sequence ID" value="NZ_BAABFT010000003.1"/>
</dbReference>
<comment type="caution">
    <text evidence="5">The sequence shown here is derived from an EMBL/GenBank/DDBJ whole genome shotgun (WGS) entry which is preliminary data.</text>
</comment>
<keyword evidence="2" id="KW-0472">Membrane</keyword>
<sequence length="510" mass="56760">MIIKTLPRYAFVCLFLLIFSACNSDKKEEGYLAIPDPKTLGETFITNTDGLLNNETVSTLNQTLQALDQSGKAHIDVVVVKSIGDAVPKDAATTLFRKWKIGDKETNNGLLILIVNDQHRIEFETGYGLEGDLPDIVCYRIQQQYMIPHAKANDLDRAVREGVAAVIRQLSTGNAQLADSTATDTATSGAVAITDSTMQDIDLPSGALETTSLVNNNYQERELLDGFTIAIGIVFLILTGIIDFLLYGYRIKRRLASLMFWLTFLLPIIVALCLNWFYPVSWFNGRTALVFYIAISIYLSFHFLIVGSKLGVQLKGKDRYEQYVARNQRHYNMVWSVFIFPLPLLAVYWVIYHRIMYKLRNTPYACKACGTAMQKLSETDDDKYIQHGQKIEERVKSADYDVWTCHDESHEKLIYVYKNLGSSAKECPKCHYLTLMPDGKEVVSAATASSEGWGWKLKRCHNCDRREKERYTIPKVSSSSSSSGGGSSSGSSFSSSSGGSSGGGGAGSSW</sequence>
<proteinExistence type="predicted"/>
<name>A0ABP8G3Y8_9SPHI</name>
<protein>
    <recommendedName>
        <fullName evidence="4">TPM domain-containing protein</fullName>
    </recommendedName>
</protein>
<feature type="transmembrane region" description="Helical" evidence="2">
    <location>
        <begin position="333"/>
        <end position="352"/>
    </location>
</feature>
<organism evidence="5 6">
    <name type="scientific">Mucilaginibacter gynuensis</name>
    <dbReference type="NCBI Taxonomy" id="1302236"/>
    <lineage>
        <taxon>Bacteria</taxon>
        <taxon>Pseudomonadati</taxon>
        <taxon>Bacteroidota</taxon>
        <taxon>Sphingobacteriia</taxon>
        <taxon>Sphingobacteriales</taxon>
        <taxon>Sphingobacteriaceae</taxon>
        <taxon>Mucilaginibacter</taxon>
    </lineage>
</organism>
<gene>
    <name evidence="5" type="ORF">GCM10023149_13570</name>
</gene>
<dbReference type="InterPro" id="IPR007621">
    <property type="entry name" value="TPM_dom"/>
</dbReference>
<keyword evidence="2" id="KW-0812">Transmembrane</keyword>
<keyword evidence="3" id="KW-0732">Signal</keyword>
<feature type="region of interest" description="Disordered" evidence="1">
    <location>
        <begin position="471"/>
        <end position="510"/>
    </location>
</feature>
<dbReference type="PANTHER" id="PTHR30373">
    <property type="entry name" value="UPF0603 PROTEIN YGCG"/>
    <property type="match status" value="1"/>
</dbReference>
<feature type="transmembrane region" description="Helical" evidence="2">
    <location>
        <begin position="258"/>
        <end position="278"/>
    </location>
</feature>
<evidence type="ECO:0000313" key="5">
    <source>
        <dbReference type="EMBL" id="GAA4316550.1"/>
    </source>
</evidence>
<keyword evidence="2" id="KW-1133">Transmembrane helix</keyword>
<feature type="signal peptide" evidence="3">
    <location>
        <begin position="1"/>
        <end position="24"/>
    </location>
</feature>
<feature type="transmembrane region" description="Helical" evidence="2">
    <location>
        <begin position="226"/>
        <end position="246"/>
    </location>
</feature>
<keyword evidence="6" id="KW-1185">Reference proteome</keyword>
<evidence type="ECO:0000313" key="6">
    <source>
        <dbReference type="Proteomes" id="UP001500582"/>
    </source>
</evidence>
<evidence type="ECO:0000256" key="1">
    <source>
        <dbReference type="SAM" id="MobiDB-lite"/>
    </source>
</evidence>
<evidence type="ECO:0000259" key="4">
    <source>
        <dbReference type="Pfam" id="PF04536"/>
    </source>
</evidence>
<feature type="domain" description="TPM" evidence="4">
    <location>
        <begin position="46"/>
        <end position="168"/>
    </location>
</feature>
<dbReference type="PROSITE" id="PS51257">
    <property type="entry name" value="PROKAR_LIPOPROTEIN"/>
    <property type="match status" value="1"/>
</dbReference>
<dbReference type="Pfam" id="PF04536">
    <property type="entry name" value="TPM_phosphatase"/>
    <property type="match status" value="1"/>
</dbReference>
<dbReference type="EMBL" id="BAABFT010000003">
    <property type="protein sequence ID" value="GAA4316550.1"/>
    <property type="molecule type" value="Genomic_DNA"/>
</dbReference>
<accession>A0ABP8G3Y8</accession>
<dbReference type="PANTHER" id="PTHR30373:SF2">
    <property type="entry name" value="UPF0603 PROTEIN YGCG"/>
    <property type="match status" value="1"/>
</dbReference>